<keyword evidence="1" id="KW-1133">Transmembrane helix</keyword>
<dbReference type="EMBL" id="CP136051">
    <property type="protein sequence ID" value="WOK07476.1"/>
    <property type="molecule type" value="Genomic_DNA"/>
</dbReference>
<evidence type="ECO:0000313" key="3">
    <source>
        <dbReference type="Proteomes" id="UP001302349"/>
    </source>
</evidence>
<feature type="transmembrane region" description="Helical" evidence="1">
    <location>
        <begin position="12"/>
        <end position="37"/>
    </location>
</feature>
<protein>
    <submittedName>
        <fullName evidence="2">Uncharacterized protein</fullName>
    </submittedName>
</protein>
<keyword evidence="1" id="KW-0472">Membrane</keyword>
<feature type="transmembrane region" description="Helical" evidence="1">
    <location>
        <begin position="141"/>
        <end position="161"/>
    </location>
</feature>
<keyword evidence="3" id="KW-1185">Reference proteome</keyword>
<gene>
    <name evidence="2" type="ORF">RT717_02425</name>
</gene>
<evidence type="ECO:0000313" key="2">
    <source>
        <dbReference type="EMBL" id="WOK07476.1"/>
    </source>
</evidence>
<name>A0ABZ0IUV9_9BACT</name>
<evidence type="ECO:0000256" key="1">
    <source>
        <dbReference type="SAM" id="Phobius"/>
    </source>
</evidence>
<dbReference type="Proteomes" id="UP001302349">
    <property type="component" value="Chromosome"/>
</dbReference>
<dbReference type="RefSeq" id="WP_317490154.1">
    <property type="nucleotide sequence ID" value="NZ_CP136051.1"/>
</dbReference>
<organism evidence="2 3">
    <name type="scientific">Imperialibacter roseus</name>
    <dbReference type="NCBI Taxonomy" id="1324217"/>
    <lineage>
        <taxon>Bacteria</taxon>
        <taxon>Pseudomonadati</taxon>
        <taxon>Bacteroidota</taxon>
        <taxon>Cytophagia</taxon>
        <taxon>Cytophagales</taxon>
        <taxon>Flammeovirgaceae</taxon>
        <taxon>Imperialibacter</taxon>
    </lineage>
</organism>
<reference evidence="2 3" key="1">
    <citation type="journal article" date="2023" name="Microbiol. Resour. Announc.">
        <title>Complete Genome Sequence of Imperialibacter roseus strain P4T.</title>
        <authorList>
            <person name="Tizabi D.R."/>
            <person name="Bachvaroff T."/>
            <person name="Hill R.T."/>
        </authorList>
    </citation>
    <scope>NUCLEOTIDE SEQUENCE [LARGE SCALE GENOMIC DNA]</scope>
    <source>
        <strain evidence="2 3">P4T</strain>
    </source>
</reference>
<proteinExistence type="predicted"/>
<accession>A0ABZ0IUV9</accession>
<keyword evidence="1" id="KW-0812">Transmembrane</keyword>
<feature type="transmembrane region" description="Helical" evidence="1">
    <location>
        <begin position="65"/>
        <end position="88"/>
    </location>
</feature>
<feature type="transmembrane region" description="Helical" evidence="1">
    <location>
        <begin position="173"/>
        <end position="194"/>
    </location>
</feature>
<feature type="transmembrane region" description="Helical" evidence="1">
    <location>
        <begin position="112"/>
        <end position="135"/>
    </location>
</feature>
<sequence length="507" mass="59606">MTISKGFLQKRTVFSTGLLTSGTILWITFSYILYAFFYLSREILRFLTADFGDQVLLVLDKNEAFIYNIFCSSLAVAISYGLALRFVLQNSVAGQSAKTRLLIRRTLNDQGFFTWAFLSWFSRLISILGICYITFPIQYDIYFLDEFPLLLILLPIVVFFSTWPKLSRITKGYAAKWATVSFGLFATMSLGFTFKSFLASEKIDTILLKKSIEFTYGLTVPRSQIHQMLPRRSLTTNVYVARDTIDPFQPIIFVKDVYIQTGLDSVDFKLNLERDKLSWLESSQMAINLHIDENIPMTFVEELKYHFRRDSLSIIQYSTGHKHSKYPTNYPLWKYSGIQQYLYPRFYPKLVEFLDSAEHLDFTKHRIRLPQSMMYRVNALEEYDRIEVYIGKQEVMVNGTVVSDDRLAEIVYKFTKKYSPDNVIIFNKDNQITFGRYIKYLDLVYSQIEKLKNEMSLELYQKPFDNWYWLPEFNVINSKYPRNVLEWTREEERLLGLMKKAGNTTVK</sequence>